<keyword evidence="1" id="KW-0472">Membrane</keyword>
<dbReference type="Proteomes" id="UP000005741">
    <property type="component" value="Chromosome"/>
</dbReference>
<dbReference type="STRING" id="937775.Metlim_2911"/>
<dbReference type="AlphaFoldDB" id="H1YY09"/>
<name>H1YY09_9EURY</name>
<gene>
    <name evidence="2" type="ORF">Metlim_2911</name>
</gene>
<evidence type="ECO:0008006" key="4">
    <source>
        <dbReference type="Google" id="ProtNLM"/>
    </source>
</evidence>
<dbReference type="RefSeq" id="WP_004079663.1">
    <property type="nucleotide sequence ID" value="NZ_CM001436.1"/>
</dbReference>
<feature type="transmembrane region" description="Helical" evidence="1">
    <location>
        <begin position="61"/>
        <end position="78"/>
    </location>
</feature>
<dbReference type="HOGENOM" id="CLU_1492991_0_0_2"/>
<reference evidence="2 3" key="1">
    <citation type="submission" date="2011-10" db="EMBL/GenBank/DDBJ databases">
        <title>The Improved High-Quality Draft genome of Methanoplanus limicola DSM 2279.</title>
        <authorList>
            <consortium name="US DOE Joint Genome Institute (JGI-PGF)"/>
            <person name="Lucas S."/>
            <person name="Copeland A."/>
            <person name="Lapidus A."/>
            <person name="Glavina del Rio T."/>
            <person name="Dalin E."/>
            <person name="Tice H."/>
            <person name="Bruce D."/>
            <person name="Goodwin L."/>
            <person name="Pitluck S."/>
            <person name="Peters L."/>
            <person name="Mikhailova N."/>
            <person name="Lu M."/>
            <person name="Kyrpides N."/>
            <person name="Mavromatis K."/>
            <person name="Ivanova N."/>
            <person name="Markowitz V."/>
            <person name="Cheng J.-F."/>
            <person name="Hugenholtz P."/>
            <person name="Woyke T."/>
            <person name="Wu D."/>
            <person name="Wirth R."/>
            <person name="Brambilla E.-M."/>
            <person name="Klenk H.-P."/>
            <person name="Eisen J.A."/>
        </authorList>
    </citation>
    <scope>NUCLEOTIDE SEQUENCE [LARGE SCALE GENOMIC DNA]</scope>
    <source>
        <strain evidence="2 3">DSM 2279</strain>
    </source>
</reference>
<keyword evidence="1" id="KW-0812">Transmembrane</keyword>
<sequence>MRIDKYFSLNEIALMSICGAMVFVMKIIFKIPVHIPGHSGIFWVIPLIVGVSIVKKPGAGIYIGLISGLLSSFFGIGALHLFDIFKFVGVGLATDVCSVLFAYRYDSIAVGVITGAVANIVKMVINYSLQLFVGVQPFFIIVGIGISSFTHIIFGGLGGLISVLIIRRLTRAGVIGEKEG</sequence>
<organism evidence="2 3">
    <name type="scientific">Methanoplanus limicola DSM 2279</name>
    <dbReference type="NCBI Taxonomy" id="937775"/>
    <lineage>
        <taxon>Archaea</taxon>
        <taxon>Methanobacteriati</taxon>
        <taxon>Methanobacteriota</taxon>
        <taxon>Stenosarchaea group</taxon>
        <taxon>Methanomicrobia</taxon>
        <taxon>Methanomicrobiales</taxon>
        <taxon>Methanomicrobiaceae</taxon>
        <taxon>Methanoplanus</taxon>
    </lineage>
</organism>
<keyword evidence="3" id="KW-1185">Reference proteome</keyword>
<feature type="transmembrane region" description="Helical" evidence="1">
    <location>
        <begin position="35"/>
        <end position="54"/>
    </location>
</feature>
<evidence type="ECO:0000313" key="2">
    <source>
        <dbReference type="EMBL" id="EHQ36944.1"/>
    </source>
</evidence>
<keyword evidence="1" id="KW-1133">Transmembrane helix</keyword>
<dbReference type="Pfam" id="PF09819">
    <property type="entry name" value="ABC_cobalt"/>
    <property type="match status" value="1"/>
</dbReference>
<evidence type="ECO:0000256" key="1">
    <source>
        <dbReference type="SAM" id="Phobius"/>
    </source>
</evidence>
<evidence type="ECO:0000313" key="3">
    <source>
        <dbReference type="Proteomes" id="UP000005741"/>
    </source>
</evidence>
<accession>H1YY09</accession>
<proteinExistence type="predicted"/>
<feature type="transmembrane region" description="Helical" evidence="1">
    <location>
        <begin position="138"/>
        <end position="166"/>
    </location>
</feature>
<dbReference type="InParanoid" id="H1YY09"/>
<dbReference type="EMBL" id="CM001436">
    <property type="protein sequence ID" value="EHQ36944.1"/>
    <property type="molecule type" value="Genomic_DNA"/>
</dbReference>
<protein>
    <recommendedName>
        <fullName evidence="4">ECF transporter S component</fullName>
    </recommendedName>
</protein>
<dbReference type="InterPro" id="IPR017195">
    <property type="entry name" value="ABC_thiamin-permease_prd"/>
</dbReference>
<feature type="transmembrane region" description="Helical" evidence="1">
    <location>
        <begin position="12"/>
        <end position="29"/>
    </location>
</feature>